<evidence type="ECO:0000256" key="6">
    <source>
        <dbReference type="RuleBase" id="RU361156"/>
    </source>
</evidence>
<name>A0AAV5A9W4_9AGAM</name>
<gene>
    <name evidence="8" type="ORF">Clacol_004489</name>
</gene>
<keyword evidence="5" id="KW-0325">Glycoprotein</keyword>
<dbReference type="Proteomes" id="UP001050691">
    <property type="component" value="Unassembled WGS sequence"/>
</dbReference>
<keyword evidence="2 6" id="KW-0121">Carboxypeptidase</keyword>
<comment type="similarity">
    <text evidence="1 6">Belongs to the peptidase S10 family.</text>
</comment>
<dbReference type="InterPro" id="IPR018202">
    <property type="entry name" value="Ser_caboxypep_ser_AS"/>
</dbReference>
<sequence length="664" mass="73297">MLPFLLPWLLSLTPLAEAQIARLPPQASSPHAYPGIPNTDYIYNSSNQKQWQDYYRVDSSTLPNATQCEMPSGYAGNVPVNRSGFSNDTLFMWAFEKTPGSLANESSTEIYVDNPVGTGYSTASDGGYIVDEDQMGEDFMGFLANMANIFPGLANRPLYLLGESYAGTYIPYITKAYFGMETPPVSLKEIVMADATMMSLDATEQTPTVLALETYPQIIGYDIEVYKYFREQLHLCGYDLNYTFPQTKPLPSVRSAFLDESSPFAATARAAQKARFTLKQTARVRQTINRALKRDVLEEEERKREFQAKVRELRASPTSVSSISRRDLSGRATNGTIDPFYHCDLLDEIIDYALNFTEPWSDAFGEFDIYDVPDTLFPEPPMGDDPTSPTTFLNDKRTAVGLHAPQDEAWEDTINYPFNNTFEVPDNANIFGDTSKFPYVTHYIENLPAYNSGPPSIFILSDLATNASKKGVGMTFIAGQADFLVSPASTLGSIQNFTFGGIRGYTKVPSTKWYSDNGEFGGIVHQERNVTFGLFKGAGHLTSLWQAEHYHSFIKNFVVNKNINGTLDSSGKPIGDQQPLSHAFNIPAEHDAIFTGSGTTMGSTVWPSATIAAWDSAIAPFITSTPTTNKTISNMTNGFTSLTSTIPFKTLISLMLAGGLMVIR</sequence>
<evidence type="ECO:0000313" key="8">
    <source>
        <dbReference type="EMBL" id="GJJ10263.1"/>
    </source>
</evidence>
<organism evidence="8 9">
    <name type="scientific">Clathrus columnatus</name>
    <dbReference type="NCBI Taxonomy" id="1419009"/>
    <lineage>
        <taxon>Eukaryota</taxon>
        <taxon>Fungi</taxon>
        <taxon>Dikarya</taxon>
        <taxon>Basidiomycota</taxon>
        <taxon>Agaricomycotina</taxon>
        <taxon>Agaricomycetes</taxon>
        <taxon>Phallomycetidae</taxon>
        <taxon>Phallales</taxon>
        <taxon>Clathraceae</taxon>
        <taxon>Clathrus</taxon>
    </lineage>
</organism>
<dbReference type="Gene3D" id="3.40.50.1820">
    <property type="entry name" value="alpha/beta hydrolase"/>
    <property type="match status" value="1"/>
</dbReference>
<dbReference type="InterPro" id="IPR029058">
    <property type="entry name" value="AB_hydrolase_fold"/>
</dbReference>
<comment type="caution">
    <text evidence="8">The sequence shown here is derived from an EMBL/GenBank/DDBJ whole genome shotgun (WGS) entry which is preliminary data.</text>
</comment>
<evidence type="ECO:0000256" key="7">
    <source>
        <dbReference type="SAM" id="Coils"/>
    </source>
</evidence>
<dbReference type="GO" id="GO:0006508">
    <property type="term" value="P:proteolysis"/>
    <property type="evidence" value="ECO:0007669"/>
    <property type="project" value="UniProtKB-KW"/>
</dbReference>
<feature type="chain" id="PRO_5043086239" description="Carboxypeptidase" evidence="6">
    <location>
        <begin position="19"/>
        <end position="664"/>
    </location>
</feature>
<evidence type="ECO:0000256" key="3">
    <source>
        <dbReference type="ARBA" id="ARBA00022670"/>
    </source>
</evidence>
<dbReference type="PANTHER" id="PTHR11802:SF479">
    <property type="entry name" value="CARBOXYPEPTIDASE"/>
    <property type="match status" value="1"/>
</dbReference>
<evidence type="ECO:0000256" key="1">
    <source>
        <dbReference type="ARBA" id="ARBA00009431"/>
    </source>
</evidence>
<keyword evidence="4 6" id="KW-0378">Hydrolase</keyword>
<feature type="coiled-coil region" evidence="7">
    <location>
        <begin position="289"/>
        <end position="316"/>
    </location>
</feature>
<protein>
    <recommendedName>
        <fullName evidence="6">Carboxypeptidase</fullName>
        <ecNumber evidence="6">3.4.16.-</ecNumber>
    </recommendedName>
</protein>
<dbReference type="EMBL" id="BPWL01000005">
    <property type="protein sequence ID" value="GJJ10263.1"/>
    <property type="molecule type" value="Genomic_DNA"/>
</dbReference>
<reference evidence="8" key="1">
    <citation type="submission" date="2021-10" db="EMBL/GenBank/DDBJ databases">
        <title>De novo Genome Assembly of Clathrus columnatus (Basidiomycota, Fungi) Using Illumina and Nanopore Sequence Data.</title>
        <authorList>
            <person name="Ogiso-Tanaka E."/>
            <person name="Itagaki H."/>
            <person name="Hosoya T."/>
            <person name="Hosaka K."/>
        </authorList>
    </citation>
    <scope>NUCLEOTIDE SEQUENCE</scope>
    <source>
        <strain evidence="8">MO-923</strain>
    </source>
</reference>
<dbReference type="PRINTS" id="PR00724">
    <property type="entry name" value="CRBOXYPTASEC"/>
</dbReference>
<keyword evidence="6" id="KW-0732">Signal</keyword>
<keyword evidence="9" id="KW-1185">Reference proteome</keyword>
<dbReference type="PANTHER" id="PTHR11802">
    <property type="entry name" value="SERINE PROTEASE FAMILY S10 SERINE CARBOXYPEPTIDASE"/>
    <property type="match status" value="1"/>
</dbReference>
<accession>A0AAV5A9W4</accession>
<keyword evidence="7" id="KW-0175">Coiled coil</keyword>
<evidence type="ECO:0000256" key="4">
    <source>
        <dbReference type="ARBA" id="ARBA00022801"/>
    </source>
</evidence>
<evidence type="ECO:0000256" key="2">
    <source>
        <dbReference type="ARBA" id="ARBA00022645"/>
    </source>
</evidence>
<dbReference type="Pfam" id="PF00450">
    <property type="entry name" value="Peptidase_S10"/>
    <property type="match status" value="2"/>
</dbReference>
<feature type="signal peptide" evidence="6">
    <location>
        <begin position="1"/>
        <end position="18"/>
    </location>
</feature>
<proteinExistence type="inferred from homology"/>
<dbReference type="GO" id="GO:0004185">
    <property type="term" value="F:serine-type carboxypeptidase activity"/>
    <property type="evidence" value="ECO:0007669"/>
    <property type="project" value="UniProtKB-UniRule"/>
</dbReference>
<dbReference type="PROSITE" id="PS00131">
    <property type="entry name" value="CARBOXYPEPT_SER_SER"/>
    <property type="match status" value="1"/>
</dbReference>
<dbReference type="AlphaFoldDB" id="A0AAV5A9W4"/>
<keyword evidence="3 6" id="KW-0645">Protease</keyword>
<dbReference type="InterPro" id="IPR001563">
    <property type="entry name" value="Peptidase_S10"/>
</dbReference>
<dbReference type="SUPFAM" id="SSF53474">
    <property type="entry name" value="alpha/beta-Hydrolases"/>
    <property type="match status" value="1"/>
</dbReference>
<dbReference type="EC" id="3.4.16.-" evidence="6"/>
<evidence type="ECO:0000313" key="9">
    <source>
        <dbReference type="Proteomes" id="UP001050691"/>
    </source>
</evidence>
<evidence type="ECO:0000256" key="5">
    <source>
        <dbReference type="ARBA" id="ARBA00023180"/>
    </source>
</evidence>